<keyword evidence="2" id="KW-1185">Reference proteome</keyword>
<gene>
    <name evidence="1" type="ORF">AB1300_24730</name>
</gene>
<accession>A0ABV3W513</accession>
<dbReference type="Pfam" id="PF10923">
    <property type="entry name" value="BrxC_BrxD"/>
    <property type="match status" value="1"/>
</dbReference>
<evidence type="ECO:0000313" key="2">
    <source>
        <dbReference type="Proteomes" id="UP001558534"/>
    </source>
</evidence>
<dbReference type="InterPro" id="IPR027417">
    <property type="entry name" value="P-loop_NTPase"/>
</dbReference>
<dbReference type="EMBL" id="JBFRHK010000028">
    <property type="protein sequence ID" value="MEX3748287.1"/>
    <property type="molecule type" value="Genomic_DNA"/>
</dbReference>
<keyword evidence="1" id="KW-0547">Nucleotide-binding</keyword>
<dbReference type="SUPFAM" id="SSF52540">
    <property type="entry name" value="P-loop containing nucleoside triphosphate hydrolases"/>
    <property type="match status" value="1"/>
</dbReference>
<reference evidence="1 2" key="1">
    <citation type="submission" date="2024-07" db="EMBL/GenBank/DDBJ databases">
        <title>Characterization of a bacterium isolated from hydrolysated instant sea cucumber by whole-genome sequencing and metabolomics.</title>
        <authorList>
            <person name="Luo X."/>
            <person name="Zhang Z."/>
            <person name="Zheng Z."/>
            <person name="Zhang W."/>
            <person name="Ming T."/>
            <person name="Jiao L."/>
            <person name="Su X."/>
            <person name="Kong F."/>
            <person name="Xu J."/>
        </authorList>
    </citation>
    <scope>NUCLEOTIDE SEQUENCE [LARGE SCALE GENOMIC DNA]</scope>
    <source>
        <strain evidence="1 2">XL-2024</strain>
    </source>
</reference>
<dbReference type="GO" id="GO:0005524">
    <property type="term" value="F:ATP binding"/>
    <property type="evidence" value="ECO:0007669"/>
    <property type="project" value="UniProtKB-KW"/>
</dbReference>
<keyword evidence="1" id="KW-0067">ATP-binding</keyword>
<sequence>MHNFLESIFINEDISDKKTVIKEINGMKNSQPPAKPTFIVNQKEIKQRITQKLLDCMNGYGFQQIVLSAKFGGGKTHFLNWLESRIGENESFYMVSFQVQESSIVKYSFIKMIVSKLFQQYYVDFNSALSDLVKDFSGDISGDSDRDLGTLSTKYGISNELSKLLYEIQQETKKKNAAIRIVGASHGRTEISKLGIKNLTDKDYIDIIQFFLKYREKAGFLLILLDEFEHAYLSLTPAARRNFFTSYKAFIDKAVVFEPGDLVLLTAVTEQSEGLLKTKMEGEEFALWTRIKHHVNTLSEFNPAKKEEFSELFKELAKRYNFAYNYTINLDNESEMRKRFFERLGGETTQAMSYREAIQNMLLIMDDLRMNKQSLEFTLDNITEFDEVINNAKKQWEIAHHNAKPALLKSAFERLLIDFNFEKGSSKDEVGATLYVTKGNSKKLLYISVASSTKSLTNNFNKCIKYKDALSESEENLETIFIYEKIWETDTTIQMMNLNPDIHMLSINELELYILLSYKNTKEENLKNKFVLELERLIKEIGD</sequence>
<dbReference type="RefSeq" id="WP_368638675.1">
    <property type="nucleotide sequence ID" value="NZ_JBFRHK010000028.1"/>
</dbReference>
<organism evidence="1 2">
    <name type="scientific">Lysinibacillus xylanilyticus</name>
    <dbReference type="NCBI Taxonomy" id="582475"/>
    <lineage>
        <taxon>Bacteria</taxon>
        <taxon>Bacillati</taxon>
        <taxon>Bacillota</taxon>
        <taxon>Bacilli</taxon>
        <taxon>Bacillales</taxon>
        <taxon>Bacillaceae</taxon>
        <taxon>Lysinibacillus</taxon>
    </lineage>
</organism>
<evidence type="ECO:0000313" key="1">
    <source>
        <dbReference type="EMBL" id="MEX3748287.1"/>
    </source>
</evidence>
<name>A0ABV3W513_9BACI</name>
<comment type="caution">
    <text evidence="1">The sequence shown here is derived from an EMBL/GenBank/DDBJ whole genome shotgun (WGS) entry which is preliminary data.</text>
</comment>
<dbReference type="Proteomes" id="UP001558534">
    <property type="component" value="Unassembled WGS sequence"/>
</dbReference>
<proteinExistence type="predicted"/>
<dbReference type="InterPro" id="IPR021228">
    <property type="entry name" value="BrxD"/>
</dbReference>
<protein>
    <submittedName>
        <fullName evidence="1">BREX system ATP-binding domain-containing protein</fullName>
    </submittedName>
</protein>